<feature type="compositionally biased region" description="Polar residues" evidence="3">
    <location>
        <begin position="1064"/>
        <end position="1083"/>
    </location>
</feature>
<dbReference type="InParanoid" id="E2BD51"/>
<dbReference type="OrthoDB" id="6414306at2759"/>
<keyword evidence="1" id="KW-0862">Zinc</keyword>
<feature type="compositionally biased region" description="Basic and acidic residues" evidence="3">
    <location>
        <begin position="1526"/>
        <end position="1552"/>
    </location>
</feature>
<dbReference type="InterPro" id="IPR013087">
    <property type="entry name" value="Znf_C2H2_type"/>
</dbReference>
<feature type="compositionally biased region" description="Polar residues" evidence="3">
    <location>
        <begin position="946"/>
        <end position="959"/>
    </location>
</feature>
<feature type="compositionally biased region" description="Basic and acidic residues" evidence="3">
    <location>
        <begin position="968"/>
        <end position="977"/>
    </location>
</feature>
<name>E2BD51_HARSA</name>
<reference evidence="5 6" key="1">
    <citation type="journal article" date="2010" name="Science">
        <title>Genomic comparison of the ants Camponotus floridanus and Harpegnathos saltator.</title>
        <authorList>
            <person name="Bonasio R."/>
            <person name="Zhang G."/>
            <person name="Ye C."/>
            <person name="Mutti N.S."/>
            <person name="Fang X."/>
            <person name="Qin N."/>
            <person name="Donahue G."/>
            <person name="Yang P."/>
            <person name="Li Q."/>
            <person name="Li C."/>
            <person name="Zhang P."/>
            <person name="Huang Z."/>
            <person name="Berger S.L."/>
            <person name="Reinberg D."/>
            <person name="Wang J."/>
            <person name="Liebig J."/>
        </authorList>
    </citation>
    <scope>NUCLEOTIDE SEQUENCE [LARGE SCALE GENOMIC DNA]</scope>
    <source>
        <strain evidence="5 6">R22 G/1</strain>
    </source>
</reference>
<evidence type="ECO:0000256" key="1">
    <source>
        <dbReference type="PROSITE-ProRule" id="PRU00042"/>
    </source>
</evidence>
<dbReference type="GO" id="GO:0031124">
    <property type="term" value="P:mRNA 3'-end processing"/>
    <property type="evidence" value="ECO:0007669"/>
    <property type="project" value="TreeGrafter"/>
</dbReference>
<feature type="region of interest" description="Disordered" evidence="3">
    <location>
        <begin position="1779"/>
        <end position="1807"/>
    </location>
</feature>
<evidence type="ECO:0000259" key="4">
    <source>
        <dbReference type="PROSITE" id="PS50157"/>
    </source>
</evidence>
<feature type="coiled-coil region" evidence="2">
    <location>
        <begin position="1839"/>
        <end position="1895"/>
    </location>
</feature>
<feature type="compositionally biased region" description="Polar residues" evidence="3">
    <location>
        <begin position="679"/>
        <end position="705"/>
    </location>
</feature>
<dbReference type="GO" id="GO:0008270">
    <property type="term" value="F:zinc ion binding"/>
    <property type="evidence" value="ECO:0007669"/>
    <property type="project" value="UniProtKB-KW"/>
</dbReference>
<feature type="domain" description="C2H2-type" evidence="4">
    <location>
        <begin position="1402"/>
        <end position="1429"/>
    </location>
</feature>
<dbReference type="PANTHER" id="PTHR12460">
    <property type="entry name" value="CYCLIN-DEPENDENT KINASE INHIBITOR-RELATED PROTEIN"/>
    <property type="match status" value="1"/>
</dbReference>
<feature type="region of interest" description="Disordered" evidence="3">
    <location>
        <begin position="678"/>
        <end position="746"/>
    </location>
</feature>
<feature type="region of interest" description="Disordered" evidence="3">
    <location>
        <begin position="795"/>
        <end position="826"/>
    </location>
</feature>
<feature type="region of interest" description="Disordered" evidence="3">
    <location>
        <begin position="1635"/>
        <end position="1682"/>
    </location>
</feature>
<evidence type="ECO:0000313" key="6">
    <source>
        <dbReference type="Proteomes" id="UP000008237"/>
    </source>
</evidence>
<feature type="compositionally biased region" description="Basic and acidic residues" evidence="3">
    <location>
        <begin position="933"/>
        <end position="945"/>
    </location>
</feature>
<dbReference type="KEGG" id="hst:105181486"/>
<feature type="compositionally biased region" description="Polar residues" evidence="3">
    <location>
        <begin position="235"/>
        <end position="245"/>
    </location>
</feature>
<keyword evidence="2" id="KW-0175">Coiled coil</keyword>
<dbReference type="PROSITE" id="PS50157">
    <property type="entry name" value="ZINC_FINGER_C2H2_2"/>
    <property type="match status" value="2"/>
</dbReference>
<feature type="region of interest" description="Disordered" evidence="3">
    <location>
        <begin position="604"/>
        <end position="625"/>
    </location>
</feature>
<proteinExistence type="predicted"/>
<evidence type="ECO:0000256" key="3">
    <source>
        <dbReference type="SAM" id="MobiDB-lite"/>
    </source>
</evidence>
<gene>
    <name evidence="5" type="ORF">EAI_02908</name>
</gene>
<feature type="compositionally biased region" description="Low complexity" evidence="3">
    <location>
        <begin position="795"/>
        <end position="807"/>
    </location>
</feature>
<keyword evidence="6" id="KW-1185">Reference proteome</keyword>
<feature type="region of interest" description="Disordered" evidence="3">
    <location>
        <begin position="1064"/>
        <end position="1094"/>
    </location>
</feature>
<feature type="compositionally biased region" description="Polar residues" evidence="3">
    <location>
        <begin position="816"/>
        <end position="826"/>
    </location>
</feature>
<feature type="domain" description="C2H2-type" evidence="4">
    <location>
        <begin position="1719"/>
        <end position="1748"/>
    </location>
</feature>
<dbReference type="GO" id="GO:0000993">
    <property type="term" value="F:RNA polymerase II complex binding"/>
    <property type="evidence" value="ECO:0007669"/>
    <property type="project" value="TreeGrafter"/>
</dbReference>
<feature type="region of interest" description="Disordered" evidence="3">
    <location>
        <begin position="1526"/>
        <end position="1604"/>
    </location>
</feature>
<dbReference type="EMBL" id="GL447563">
    <property type="protein sequence ID" value="EFN86393.1"/>
    <property type="molecule type" value="Genomic_DNA"/>
</dbReference>
<feature type="region of interest" description="Disordered" evidence="3">
    <location>
        <begin position="235"/>
        <end position="256"/>
    </location>
</feature>
<accession>E2BD51</accession>
<feature type="compositionally biased region" description="Polar residues" evidence="3">
    <location>
        <begin position="1669"/>
        <end position="1682"/>
    </location>
</feature>
<dbReference type="PhylomeDB" id="E2BD51"/>
<feature type="region of interest" description="Disordered" evidence="3">
    <location>
        <begin position="931"/>
        <end position="1014"/>
    </location>
</feature>
<dbReference type="PANTHER" id="PTHR12460:SF0">
    <property type="entry name" value="CID DOMAIN-CONTAINING PROTEIN-RELATED"/>
    <property type="match status" value="1"/>
</dbReference>
<keyword evidence="1" id="KW-0479">Metal-binding</keyword>
<dbReference type="Gene3D" id="3.30.160.60">
    <property type="entry name" value="Classic Zinc Finger"/>
    <property type="match status" value="2"/>
</dbReference>
<feature type="compositionally biased region" description="Low complexity" evidence="3">
    <location>
        <begin position="1779"/>
        <end position="1793"/>
    </location>
</feature>
<feature type="compositionally biased region" description="Low complexity" evidence="3">
    <location>
        <begin position="1004"/>
        <end position="1014"/>
    </location>
</feature>
<sequence length="2109" mass="237767">MNSSDEELFEAVPCSSNSSMKTSISDITDSSTKIRDVSVCLVRLPQKNLKNISTQLITPRKVRKQRMWKFGCSKKKIKKVSEAKNSEKSWNNKTVKKIESTAKSVIENLSENNIDDCRTLSEAFEGKEELRENDSEQNNQDKQTDNLSLLLSEYETQEQNSSFDESYTSARTVPYDWIKKRILTSTQDAVTHPNVPLSSPSLEKLEQASCSYKNSDMSKFLSTSLKKHPEQASCSYKNNDVSEQTSHQDEAKSKKKHLVKKSNTYYDKTLDDLLIRAVSMRGELAKCKLKRRRIVSSDESSDEWPVQRNETRKKRYVLSDVSDDEDTNTSNRVEKMIENNDRSFPCLSRETVSQEKLPIMKSYCKLQVVLTRLEESSDANVIRWQKRNATDNSQNTVSICHSEEEQQLKAVVVLNNAEASTSTRSQDTVPQIVIPQSLANKDDNMHRTNQECLSITLVDNDTSTAVETSRTSLKLPKTSHACNKKYDSNRLNIALKSCVNFWKKFKLFKKPRVLLIKLETLCSLADNGVYSASNVEFLTRKHIRSVIRTSLKFRKSYTYRFVELECSKEVNTSTTDTEKDNASLAIAPVSEIDNVPSIDNVPLTESQAAEKYPSKDDQTSADEERENMLFVNPNKSKISLKKQFSSVNKNKPTSNKTLLEIWQKAFCPQKFAEQPEKAVNSQSTLAQSTVELPSVPSDPSNNSADATHEETISDPQSSKFTSSRKDNTPVASPIKPSTPKNQPSIASFLNNANTQKTVCKKLFTSPKSKDNVVVIHSCNKDTAVENVAIPEFSSTSSKDTSKVAKSSKSSEKMNVDETQSQAKSSTTLPIKSQTGYKRTYKCIICQSVYDNYHLLLHHLSTNKCQQNIHKTFGQIYEKKYRKLLNLPARSIVENDNILLLSSSTNRGPFNKQLLTPQPKSSAQNKWNLLAKSKSVDLGKHNRESVTKSTDGLQKNTAGSQVGKGQKITAKDHVDKQQDTVGDQVVKQQKTTVNNNEQQTRSAENNSNTKSNVVSTELSEHLSELCPSTGLFLSKLCPSTELHLSEVCPSTEEDNASNIVQNASLTKEQQPQLTHVAQSVSPRKNPNEESETTETVTSLHVVSPVHSQLRSVRRVCICHRNETINIDCVQIEIVLLCTACQTLFRRLDCFETHLRREENKICMDSRKRDSIRTCRLFCNKCKTSLPTVQHILHHLGMHARHNRDGLANFRCNICKIIFYEFGTLFKTHMQNHVRDPYYVASRLSFSPLSCVGARLIEISHNGGERSTECYLLIADQVCQKCISAFTTELSLKSHMSICRGNSSSAVDLKSSGSKRKDRATLSTRSRIRAQILLICGLCNEKFSNEGLFHLHSLEHQQNQDSHYVIANMATKKIYICKVCSTMYRSLRRFEDHWSVHEKLQEEYICGCCGCQFNNIDQFQEHAATHVSGDKKRQEPVPCKIIYKDACERQNFKANVRSVIDNNDVPCTSLSRFSLKESSLNESAWDQSHNSKTETEQQMTLRLEEIVPTSSKNVSQILHNVLLSGREGNEISAENRPRSDTVDKNGNENSKNLDEIEVEDLVMQLSESEDSLPSMGATNKNGDLPSSKRKDTQEQVTMPTGEQHRGNLAESTVFTEELHNAKKNLNSVVVATNATASTTPMTKKVSPRKKDKQPNENKAVNSTAALDATKDNQTAASVNQSSSTESLPMNVMTVVPKSFLRVKSLVELIAPSPNKSSQNTFKCSRPNCNQSFENQQKLTEHMLMHHPEPQSSTRQEQLTRISLPPNMMPPIWSTTSFDLSMHASTPSTSSSTMSHNRPTTANNGVLQPNRMVNSTKSKQYHIVGIKPLHTVKYSLTENKIIKQADKQQQQQQQQLLQHQQLQQTQQQQPQQQQQQPQQQQQQQLQQQQQQLQQQQYNILLQNTPTSSTTFTQPIQPKPAAYHRNLPARVAQPILSSRVAQPVQQSGGTAAVLPIVQNSYVQQQKALPSYHVVISQQPQPVYTFTNQQQQQRQQPSQQQLQQQRANVGGEVLCNAYLPIQQALNGGNNVPYQLMHAHTIMSNPIPAANVTTTAVGNNIPMQSMYMMQVAKNPDRFACVYCPGFECNTVQEFMLHERTQKHEANITYNSITWT</sequence>
<feature type="compositionally biased region" description="Polar residues" evidence="3">
    <location>
        <begin position="985"/>
        <end position="1003"/>
    </location>
</feature>
<evidence type="ECO:0000256" key="2">
    <source>
        <dbReference type="SAM" id="Coils"/>
    </source>
</evidence>
<keyword evidence="1" id="KW-0863">Zinc-finger</keyword>
<organism evidence="6">
    <name type="scientific">Harpegnathos saltator</name>
    <name type="common">Jerdon's jumping ant</name>
    <dbReference type="NCBI Taxonomy" id="610380"/>
    <lineage>
        <taxon>Eukaryota</taxon>
        <taxon>Metazoa</taxon>
        <taxon>Ecdysozoa</taxon>
        <taxon>Arthropoda</taxon>
        <taxon>Hexapoda</taxon>
        <taxon>Insecta</taxon>
        <taxon>Pterygota</taxon>
        <taxon>Neoptera</taxon>
        <taxon>Endopterygota</taxon>
        <taxon>Hymenoptera</taxon>
        <taxon>Apocrita</taxon>
        <taxon>Aculeata</taxon>
        <taxon>Formicoidea</taxon>
        <taxon>Formicidae</taxon>
        <taxon>Ponerinae</taxon>
        <taxon>Ponerini</taxon>
        <taxon>Harpegnathos</taxon>
    </lineage>
</organism>
<protein>
    <submittedName>
        <fullName evidence="5">Zinc finger protein 136</fullName>
    </submittedName>
</protein>
<dbReference type="PROSITE" id="PS00028">
    <property type="entry name" value="ZINC_FINGER_C2H2_1"/>
    <property type="match status" value="5"/>
</dbReference>
<evidence type="ECO:0000313" key="5">
    <source>
        <dbReference type="EMBL" id="EFN86393.1"/>
    </source>
</evidence>
<dbReference type="SMART" id="SM00355">
    <property type="entry name" value="ZnF_C2H2"/>
    <property type="match status" value="10"/>
</dbReference>
<dbReference type="Proteomes" id="UP000008237">
    <property type="component" value="Unassembled WGS sequence"/>
</dbReference>
<feature type="compositionally biased region" description="Polar residues" evidence="3">
    <location>
        <begin position="1794"/>
        <end position="1807"/>
    </location>
</feature>